<dbReference type="Pfam" id="PF17648">
    <property type="entry name" value="Luciferase"/>
    <property type="match status" value="1"/>
</dbReference>
<name>D8QDK2_SCHCM</name>
<reference evidence="2 3" key="1">
    <citation type="journal article" date="2010" name="Nat. Biotechnol.">
        <title>Genome sequence of the model mushroom Schizophyllum commune.</title>
        <authorList>
            <person name="Ohm R.A."/>
            <person name="de Jong J.F."/>
            <person name="Lugones L.G."/>
            <person name="Aerts A."/>
            <person name="Kothe E."/>
            <person name="Stajich J.E."/>
            <person name="de Vries R.P."/>
            <person name="Record E."/>
            <person name="Levasseur A."/>
            <person name="Baker S.E."/>
            <person name="Bartholomew K.A."/>
            <person name="Coutinho P.M."/>
            <person name="Erdmann S."/>
            <person name="Fowler T.J."/>
            <person name="Gathman A.C."/>
            <person name="Lombard V."/>
            <person name="Henrissat B."/>
            <person name="Knabe N."/>
            <person name="Kuees U."/>
            <person name="Lilly W.W."/>
            <person name="Lindquist E."/>
            <person name="Lucas S."/>
            <person name="Magnuson J.K."/>
            <person name="Piumi F."/>
            <person name="Raudaskoski M."/>
            <person name="Salamov A."/>
            <person name="Schmutz J."/>
            <person name="Schwarze F.W.M.R."/>
            <person name="vanKuyk P.A."/>
            <person name="Horton J.S."/>
            <person name="Grigoriev I.V."/>
            <person name="Woesten H.A.B."/>
        </authorList>
    </citation>
    <scope>NUCLEOTIDE SEQUENCE [LARGE SCALE GENOMIC DNA]</scope>
    <source>
        <strain evidence="3">H4-8 / FGSC 9210</strain>
    </source>
</reference>
<dbReference type="OrthoDB" id="5358398at2759"/>
<dbReference type="Proteomes" id="UP000007431">
    <property type="component" value="Unassembled WGS sequence"/>
</dbReference>
<dbReference type="PANTHER" id="PTHR38695">
    <property type="entry name" value="AMINO ACID PERMEASE_ SLC12A DOMAIN-CONTAINING PROTEIN"/>
    <property type="match status" value="1"/>
</dbReference>
<dbReference type="HOGENOM" id="CLU_063954_1_0_1"/>
<evidence type="ECO:0000313" key="3">
    <source>
        <dbReference type="Proteomes" id="UP000007431"/>
    </source>
</evidence>
<organism evidence="3">
    <name type="scientific">Schizophyllum commune (strain H4-8 / FGSC 9210)</name>
    <name type="common">Split gill fungus</name>
    <dbReference type="NCBI Taxonomy" id="578458"/>
    <lineage>
        <taxon>Eukaryota</taxon>
        <taxon>Fungi</taxon>
        <taxon>Dikarya</taxon>
        <taxon>Basidiomycota</taxon>
        <taxon>Agaricomycotina</taxon>
        <taxon>Agaricomycetes</taxon>
        <taxon>Agaricomycetidae</taxon>
        <taxon>Agaricales</taxon>
        <taxon>Schizophyllaceae</taxon>
        <taxon>Schizophyllum</taxon>
    </lineage>
</organism>
<dbReference type="OMA" id="NHHLVKF"/>
<accession>D8QDK2</accession>
<dbReference type="PANTHER" id="PTHR38695:SF1">
    <property type="entry name" value="AMINO ACID PERMEASE_ SLC12A DOMAIN-CONTAINING PROTEIN"/>
    <property type="match status" value="1"/>
</dbReference>
<evidence type="ECO:0000259" key="1">
    <source>
        <dbReference type="Pfam" id="PF17648"/>
    </source>
</evidence>
<proteinExistence type="predicted"/>
<dbReference type="eggNOG" id="ENOG502SPCX">
    <property type="taxonomic scope" value="Eukaryota"/>
</dbReference>
<sequence length="294" mass="32884">MTSTGLEQVKVHLDVLLRHASAIISRHRNFLAVAVPATLLSLCIPTMFRDYRAYLSLGEGGLPYNPIGWILSSALGIFGRETISIELYDSMPEKRSWLAGPLPQREGPRPTIGKHVIPHRQIDQFPPESLKPAARGLIQVMHERHPTTTRMQPSAHEGHALALFVVLDAPCPIADKAVNQHRGREIEHVHPLLDCSYHALLAPQDCKEVIAKGWGERHPLSGCFGDKDLQANYLFIYAPRSEQELEIITRILEASIGYMTLDESSVAKAGEFAWFLYPKTRLRNDSSCSSLVVW</sequence>
<dbReference type="AlphaFoldDB" id="D8QDK2"/>
<feature type="domain" description="Luciferase" evidence="1">
    <location>
        <begin position="183"/>
        <end position="255"/>
    </location>
</feature>
<dbReference type="EMBL" id="GL377310">
    <property type="protein sequence ID" value="EFI94003.1"/>
    <property type="molecule type" value="Genomic_DNA"/>
</dbReference>
<dbReference type="InterPro" id="IPR040841">
    <property type="entry name" value="Luciferase_dom"/>
</dbReference>
<dbReference type="GeneID" id="9590933"/>
<evidence type="ECO:0000313" key="2">
    <source>
        <dbReference type="EMBL" id="EFI94003.1"/>
    </source>
</evidence>
<gene>
    <name evidence="2" type="ORF">SCHCODRAFT_59664</name>
</gene>
<dbReference type="InterPro" id="IPR048273">
    <property type="entry name" value="Luciferase"/>
</dbReference>
<dbReference type="KEGG" id="scm:SCHCO_02637401"/>
<protein>
    <recommendedName>
        <fullName evidence="1">Luciferase domain-containing protein</fullName>
    </recommendedName>
</protein>
<dbReference type="InParanoid" id="D8QDK2"/>
<keyword evidence="3" id="KW-1185">Reference proteome</keyword>
<dbReference type="VEuPathDB" id="FungiDB:SCHCODRAFT_02637401"/>
<dbReference type="RefSeq" id="XP_003028906.1">
    <property type="nucleotide sequence ID" value="XM_003028860.1"/>
</dbReference>